<dbReference type="SUPFAM" id="SSF56399">
    <property type="entry name" value="ADP-ribosylation"/>
    <property type="match status" value="1"/>
</dbReference>
<dbReference type="Ensembl" id="ENSSLDT00000016176.1">
    <property type="protein sequence ID" value="ENSSLDP00000015595.1"/>
    <property type="gene ID" value="ENSSLDG00000012388.1"/>
</dbReference>
<accession>A0A3B4XIH8</accession>
<comment type="similarity">
    <text evidence="1">Belongs to the ARTD/PARP family.</text>
</comment>
<dbReference type="PANTHER" id="PTHR36542">
    <property type="entry name" value="GIG2-LIKE PROTEIN DRED-RELATED"/>
    <property type="match status" value="1"/>
</dbReference>
<evidence type="ECO:0000313" key="4">
    <source>
        <dbReference type="Proteomes" id="UP000261360"/>
    </source>
</evidence>
<organism evidence="3 4">
    <name type="scientific">Seriola lalandi dorsalis</name>
    <dbReference type="NCBI Taxonomy" id="1841481"/>
    <lineage>
        <taxon>Eukaryota</taxon>
        <taxon>Metazoa</taxon>
        <taxon>Chordata</taxon>
        <taxon>Craniata</taxon>
        <taxon>Vertebrata</taxon>
        <taxon>Euteleostomi</taxon>
        <taxon>Actinopterygii</taxon>
        <taxon>Neopterygii</taxon>
        <taxon>Teleostei</taxon>
        <taxon>Neoteleostei</taxon>
        <taxon>Acanthomorphata</taxon>
        <taxon>Carangaria</taxon>
        <taxon>Carangiformes</taxon>
        <taxon>Carangidae</taxon>
        <taxon>Seriola</taxon>
    </lineage>
</organism>
<dbReference type="Pfam" id="PF00644">
    <property type="entry name" value="PARP"/>
    <property type="match status" value="1"/>
</dbReference>
<dbReference type="Gene3D" id="3.90.175.10">
    <property type="entry name" value="Diphtheria Toxin, domain 1"/>
    <property type="match status" value="1"/>
</dbReference>
<name>A0A3B4XIH8_SERLL</name>
<reference evidence="3" key="1">
    <citation type="submission" date="2025-08" db="UniProtKB">
        <authorList>
            <consortium name="Ensembl"/>
        </authorList>
    </citation>
    <scope>IDENTIFICATION</scope>
</reference>
<evidence type="ECO:0000256" key="1">
    <source>
        <dbReference type="ARBA" id="ARBA00024347"/>
    </source>
</evidence>
<dbReference type="Proteomes" id="UP000261360">
    <property type="component" value="Unplaced"/>
</dbReference>
<feature type="domain" description="PARP catalytic" evidence="2">
    <location>
        <begin position="30"/>
        <end position="105"/>
    </location>
</feature>
<evidence type="ECO:0000313" key="3">
    <source>
        <dbReference type="Ensembl" id="ENSSLDP00000015595.1"/>
    </source>
</evidence>
<protein>
    <recommendedName>
        <fullName evidence="2">PARP catalytic domain-containing protein</fullName>
    </recommendedName>
</protein>
<proteinExistence type="inferred from homology"/>
<dbReference type="GO" id="GO:0005737">
    <property type="term" value="C:cytoplasm"/>
    <property type="evidence" value="ECO:0007669"/>
    <property type="project" value="TreeGrafter"/>
</dbReference>
<keyword evidence="4" id="KW-1185">Reference proteome</keyword>
<dbReference type="GO" id="GO:0003950">
    <property type="term" value="F:NAD+ poly-ADP-ribosyltransferase activity"/>
    <property type="evidence" value="ECO:0007669"/>
    <property type="project" value="InterPro"/>
</dbReference>
<dbReference type="PANTHER" id="PTHR36542:SF2">
    <property type="entry name" value="GIG2-LIKE PROTEIN DRED-RELATED"/>
    <property type="match status" value="1"/>
</dbReference>
<evidence type="ECO:0000259" key="2">
    <source>
        <dbReference type="Pfam" id="PF00644"/>
    </source>
</evidence>
<dbReference type="AlphaFoldDB" id="A0A3B4XIH8"/>
<dbReference type="InterPro" id="IPR012317">
    <property type="entry name" value="Poly(ADP-ribose)pol_cat_dom"/>
</dbReference>
<reference evidence="3" key="2">
    <citation type="submission" date="2025-09" db="UniProtKB">
        <authorList>
            <consortium name="Ensembl"/>
        </authorList>
    </citation>
    <scope>IDENTIFICATION</scope>
</reference>
<sequence>MNQFKWAEDDFDLPAGAFRLGPSDPQPVNGKTYIMYHGTTRKNAELIKANGFARSAGGMLGPGVYLSRDLLKASRYPIDHPEHDKVVIRVTVNVGKVIVINRQYHPRQKNWHDRRYGEVYDTAWVPPSCGMVKSGLEENCVWDPKRIKINNTIKPSPVGAGGLCYLWTEPC</sequence>
<dbReference type="GeneTree" id="ENSGT00940000164445"/>